<dbReference type="Pfam" id="PF00795">
    <property type="entry name" value="CN_hydrolase"/>
    <property type="match status" value="1"/>
</dbReference>
<evidence type="ECO:0000313" key="3">
    <source>
        <dbReference type="EMBL" id="KAL2066415.1"/>
    </source>
</evidence>
<evidence type="ECO:0000256" key="1">
    <source>
        <dbReference type="ARBA" id="ARBA00022801"/>
    </source>
</evidence>
<gene>
    <name evidence="3" type="ORF">VTL71DRAFT_2486</name>
</gene>
<dbReference type="InterPro" id="IPR036526">
    <property type="entry name" value="C-N_Hydrolase_sf"/>
</dbReference>
<evidence type="ECO:0000313" key="4">
    <source>
        <dbReference type="Proteomes" id="UP001595075"/>
    </source>
</evidence>
<dbReference type="EMBL" id="JAZHXI010000011">
    <property type="protein sequence ID" value="KAL2066415.1"/>
    <property type="molecule type" value="Genomic_DNA"/>
</dbReference>
<dbReference type="InterPro" id="IPR003010">
    <property type="entry name" value="C-N_Hydrolase"/>
</dbReference>
<sequence length="348" mass="38229">MARALKLAAAQMGPVHLKSTRAETLTRLLTLLKSASSLGAQVVLFPETALTTFFPRHLISSPTELESYFDSASTLLTSPNTAPLFNLAKELKIDISIGFAERDDDGKGYNTSVYFSASKGEIVAKYRKVHLPGTKEPFENPDAVNQLEKRYFEPGNLGFEAFRAPGLVESAVKKGGHDVEADVKGRGDPIMGMMICNDRRWVEGWRCYGLQGVELVLCGYNTAGFAPDLWGTRKPMTPEEAETDAVFHHKLCMQGNSYMNSCFSVSAAKAGMEDGKYDLIGGSCITSPEGHVLAEAKTKEDEIVFAEIDLEDCRQGKEKTFDFGRHRRIDQYGPITVQTGVVEPELLA</sequence>
<keyword evidence="4" id="KW-1185">Reference proteome</keyword>
<dbReference type="PROSITE" id="PS50263">
    <property type="entry name" value="CN_HYDROLASE"/>
    <property type="match status" value="1"/>
</dbReference>
<dbReference type="Proteomes" id="UP001595075">
    <property type="component" value="Unassembled WGS sequence"/>
</dbReference>
<name>A0ABR4C9H6_9HELO</name>
<organism evidence="3 4">
    <name type="scientific">Oculimacula yallundae</name>
    <dbReference type="NCBI Taxonomy" id="86028"/>
    <lineage>
        <taxon>Eukaryota</taxon>
        <taxon>Fungi</taxon>
        <taxon>Dikarya</taxon>
        <taxon>Ascomycota</taxon>
        <taxon>Pezizomycotina</taxon>
        <taxon>Leotiomycetes</taxon>
        <taxon>Helotiales</taxon>
        <taxon>Ploettnerulaceae</taxon>
        <taxon>Oculimacula</taxon>
    </lineage>
</organism>
<keyword evidence="1" id="KW-0378">Hydrolase</keyword>
<dbReference type="PANTHER" id="PTHR43674">
    <property type="entry name" value="NITRILASE C965.09-RELATED"/>
    <property type="match status" value="1"/>
</dbReference>
<accession>A0ABR4C9H6</accession>
<dbReference type="SUPFAM" id="SSF56317">
    <property type="entry name" value="Carbon-nitrogen hydrolase"/>
    <property type="match status" value="1"/>
</dbReference>
<feature type="domain" description="CN hydrolase" evidence="2">
    <location>
        <begin position="5"/>
        <end position="310"/>
    </location>
</feature>
<dbReference type="Gene3D" id="3.60.110.10">
    <property type="entry name" value="Carbon-nitrogen hydrolase"/>
    <property type="match status" value="1"/>
</dbReference>
<dbReference type="PANTHER" id="PTHR43674:SF12">
    <property type="entry name" value="NITRILASE C965.09-RELATED"/>
    <property type="match status" value="1"/>
</dbReference>
<evidence type="ECO:0000259" key="2">
    <source>
        <dbReference type="PROSITE" id="PS50263"/>
    </source>
</evidence>
<dbReference type="InterPro" id="IPR050345">
    <property type="entry name" value="Aliph_Amidase/BUP"/>
</dbReference>
<comment type="caution">
    <text evidence="3">The sequence shown here is derived from an EMBL/GenBank/DDBJ whole genome shotgun (WGS) entry which is preliminary data.</text>
</comment>
<proteinExistence type="predicted"/>
<reference evidence="3 4" key="1">
    <citation type="journal article" date="2024" name="Commun. Biol.">
        <title>Comparative genomic analysis of thermophilic fungi reveals convergent evolutionary adaptations and gene losses.</title>
        <authorList>
            <person name="Steindorff A.S."/>
            <person name="Aguilar-Pontes M.V."/>
            <person name="Robinson A.J."/>
            <person name="Andreopoulos B."/>
            <person name="LaButti K."/>
            <person name="Kuo A."/>
            <person name="Mondo S."/>
            <person name="Riley R."/>
            <person name="Otillar R."/>
            <person name="Haridas S."/>
            <person name="Lipzen A."/>
            <person name="Grimwood J."/>
            <person name="Schmutz J."/>
            <person name="Clum A."/>
            <person name="Reid I.D."/>
            <person name="Moisan M.C."/>
            <person name="Butler G."/>
            <person name="Nguyen T.T.M."/>
            <person name="Dewar K."/>
            <person name="Conant G."/>
            <person name="Drula E."/>
            <person name="Henrissat B."/>
            <person name="Hansel C."/>
            <person name="Singer S."/>
            <person name="Hutchinson M.I."/>
            <person name="de Vries R.P."/>
            <person name="Natvig D.O."/>
            <person name="Powell A.J."/>
            <person name="Tsang A."/>
            <person name="Grigoriev I.V."/>
        </authorList>
    </citation>
    <scope>NUCLEOTIDE SEQUENCE [LARGE SCALE GENOMIC DNA]</scope>
    <source>
        <strain evidence="3 4">CBS 494.80</strain>
    </source>
</reference>
<protein>
    <recommendedName>
        <fullName evidence="2">CN hydrolase domain-containing protein</fullName>
    </recommendedName>
</protein>